<proteinExistence type="predicted"/>
<keyword evidence="1" id="KW-1133">Transmembrane helix</keyword>
<protein>
    <recommendedName>
        <fullName evidence="4">RGS domain-containing protein</fullName>
    </recommendedName>
</protein>
<name>A0A067C6N6_SAPPC</name>
<feature type="transmembrane region" description="Helical" evidence="1">
    <location>
        <begin position="88"/>
        <end position="109"/>
    </location>
</feature>
<keyword evidence="1" id="KW-0472">Membrane</keyword>
<keyword evidence="3" id="KW-1185">Reference proteome</keyword>
<sequence>MLLETSSTAVFEAASCLTLSTQWRMGVAVALLCAVVASVSVMLYAVEDAYGLHWTYQRTLQVSVVLLLGVGGGSYAEWHFQGSVLSDYGVGRLLGVLLPHTLFLTNLLPPLYQLGVCHRAVEPTAATHDDVALFHRFLRRPDAYLVFLRYCRLALRLEELLAWKAIERVDQKPWTLVSSWKLYTRCMDTSAPFLTDTGRRWQPYYMIKLKSHPARRHAATARFL</sequence>
<dbReference type="AlphaFoldDB" id="A0A067C6N6"/>
<feature type="transmembrane region" description="Helical" evidence="1">
    <location>
        <begin position="58"/>
        <end position="76"/>
    </location>
</feature>
<dbReference type="GeneID" id="24131806"/>
<organism evidence="2 3">
    <name type="scientific">Saprolegnia parasitica (strain CBS 223.65)</name>
    <dbReference type="NCBI Taxonomy" id="695850"/>
    <lineage>
        <taxon>Eukaryota</taxon>
        <taxon>Sar</taxon>
        <taxon>Stramenopiles</taxon>
        <taxon>Oomycota</taxon>
        <taxon>Saprolegniomycetes</taxon>
        <taxon>Saprolegniales</taxon>
        <taxon>Saprolegniaceae</taxon>
        <taxon>Saprolegnia</taxon>
    </lineage>
</organism>
<reference evidence="2 3" key="1">
    <citation type="journal article" date="2013" name="PLoS Genet.">
        <title>Distinctive expansion of potential virulence genes in the genome of the oomycete fish pathogen Saprolegnia parasitica.</title>
        <authorList>
            <person name="Jiang R.H."/>
            <person name="de Bruijn I."/>
            <person name="Haas B.J."/>
            <person name="Belmonte R."/>
            <person name="Lobach L."/>
            <person name="Christie J."/>
            <person name="van den Ackerveken G."/>
            <person name="Bottin A."/>
            <person name="Bulone V."/>
            <person name="Diaz-Moreno S.M."/>
            <person name="Dumas B."/>
            <person name="Fan L."/>
            <person name="Gaulin E."/>
            <person name="Govers F."/>
            <person name="Grenville-Briggs L.J."/>
            <person name="Horner N.R."/>
            <person name="Levin J.Z."/>
            <person name="Mammella M."/>
            <person name="Meijer H.J."/>
            <person name="Morris P."/>
            <person name="Nusbaum C."/>
            <person name="Oome S."/>
            <person name="Phillips A.J."/>
            <person name="van Rooyen D."/>
            <person name="Rzeszutek E."/>
            <person name="Saraiva M."/>
            <person name="Secombes C.J."/>
            <person name="Seidl M.F."/>
            <person name="Snel B."/>
            <person name="Stassen J.H."/>
            <person name="Sykes S."/>
            <person name="Tripathy S."/>
            <person name="van den Berg H."/>
            <person name="Vega-Arreguin J.C."/>
            <person name="Wawra S."/>
            <person name="Young S.K."/>
            <person name="Zeng Q."/>
            <person name="Dieguez-Uribeondo J."/>
            <person name="Russ C."/>
            <person name="Tyler B.M."/>
            <person name="van West P."/>
        </authorList>
    </citation>
    <scope>NUCLEOTIDE SEQUENCE [LARGE SCALE GENOMIC DNA]</scope>
    <source>
        <strain evidence="2 3">CBS 223.65</strain>
    </source>
</reference>
<dbReference type="EMBL" id="KK583238">
    <property type="protein sequence ID" value="KDO24820.1"/>
    <property type="molecule type" value="Genomic_DNA"/>
</dbReference>
<dbReference type="Proteomes" id="UP000030745">
    <property type="component" value="Unassembled WGS sequence"/>
</dbReference>
<evidence type="ECO:0000256" key="1">
    <source>
        <dbReference type="SAM" id="Phobius"/>
    </source>
</evidence>
<dbReference type="KEGG" id="spar:SPRG_09653"/>
<evidence type="ECO:0008006" key="4">
    <source>
        <dbReference type="Google" id="ProtNLM"/>
    </source>
</evidence>
<feature type="transmembrane region" description="Helical" evidence="1">
    <location>
        <begin position="27"/>
        <end position="46"/>
    </location>
</feature>
<evidence type="ECO:0000313" key="2">
    <source>
        <dbReference type="EMBL" id="KDO24820.1"/>
    </source>
</evidence>
<evidence type="ECO:0000313" key="3">
    <source>
        <dbReference type="Proteomes" id="UP000030745"/>
    </source>
</evidence>
<accession>A0A067C6N6</accession>
<keyword evidence="1" id="KW-0812">Transmembrane</keyword>
<gene>
    <name evidence="2" type="ORF">SPRG_09653</name>
</gene>
<dbReference type="RefSeq" id="XP_012204468.1">
    <property type="nucleotide sequence ID" value="XM_012349078.1"/>
</dbReference>
<dbReference type="VEuPathDB" id="FungiDB:SPRG_09653"/>
<dbReference type="OrthoDB" id="10524483at2759"/>